<evidence type="ECO:0000259" key="7">
    <source>
        <dbReference type="PROSITE" id="PS50203"/>
    </source>
</evidence>
<dbReference type="PRINTS" id="PR00704">
    <property type="entry name" value="CALPAIN"/>
</dbReference>
<comment type="similarity">
    <text evidence="1">Belongs to the peptidase C2 family.</text>
</comment>
<evidence type="ECO:0000256" key="2">
    <source>
        <dbReference type="ARBA" id="ARBA00022670"/>
    </source>
</evidence>
<keyword evidence="4" id="KW-0788">Thiol protease</keyword>
<name>A0ABD2J5X4_9BILA</name>
<sequence length="163" mass="18257">MENILDVVGEEILERIQNNEFERDVEGFIPVSGETPSPSFALLRDHWLQRDGLFEDPEFPVETIPMYFTEGPVPIRWLRPGQIVAQPQFINQGPIAGDVRQGSIGNCWALAAASVLAQYGPLFYRVVPPDQGFGQNYAGINCVLGQLHLTMSQFCLGQLRLRI</sequence>
<dbReference type="PROSITE" id="PS50203">
    <property type="entry name" value="CALPAIN_CAT"/>
    <property type="match status" value="1"/>
</dbReference>
<evidence type="ECO:0000256" key="4">
    <source>
        <dbReference type="ARBA" id="ARBA00022807"/>
    </source>
</evidence>
<dbReference type="GO" id="GO:0006508">
    <property type="term" value="P:proteolysis"/>
    <property type="evidence" value="ECO:0007669"/>
    <property type="project" value="UniProtKB-KW"/>
</dbReference>
<dbReference type="PANTHER" id="PTHR10183">
    <property type="entry name" value="CALPAIN"/>
    <property type="match status" value="1"/>
</dbReference>
<accession>A0ABD2J5X4</accession>
<evidence type="ECO:0000256" key="3">
    <source>
        <dbReference type="ARBA" id="ARBA00022801"/>
    </source>
</evidence>
<evidence type="ECO:0000313" key="8">
    <source>
        <dbReference type="EMBL" id="KAL3086276.1"/>
    </source>
</evidence>
<dbReference type="Proteomes" id="UP001620626">
    <property type="component" value="Unassembled WGS sequence"/>
</dbReference>
<feature type="domain" description="Calpain catalytic" evidence="7">
    <location>
        <begin position="53"/>
        <end position="140"/>
    </location>
</feature>
<dbReference type="InterPro" id="IPR038765">
    <property type="entry name" value="Papain-like_cys_pep_sf"/>
</dbReference>
<keyword evidence="9" id="KW-1185">Reference proteome</keyword>
<organism evidence="8 9">
    <name type="scientific">Heterodera trifolii</name>
    <dbReference type="NCBI Taxonomy" id="157864"/>
    <lineage>
        <taxon>Eukaryota</taxon>
        <taxon>Metazoa</taxon>
        <taxon>Ecdysozoa</taxon>
        <taxon>Nematoda</taxon>
        <taxon>Chromadorea</taxon>
        <taxon>Rhabditida</taxon>
        <taxon>Tylenchina</taxon>
        <taxon>Tylenchomorpha</taxon>
        <taxon>Tylenchoidea</taxon>
        <taxon>Heteroderidae</taxon>
        <taxon>Heteroderinae</taxon>
        <taxon>Heterodera</taxon>
    </lineage>
</organism>
<evidence type="ECO:0000256" key="1">
    <source>
        <dbReference type="ARBA" id="ARBA00007623"/>
    </source>
</evidence>
<keyword evidence="3" id="KW-0378">Hydrolase</keyword>
<dbReference type="GO" id="GO:0008234">
    <property type="term" value="F:cysteine-type peptidase activity"/>
    <property type="evidence" value="ECO:0007669"/>
    <property type="project" value="UniProtKB-KW"/>
</dbReference>
<protein>
    <recommendedName>
        <fullName evidence="7">Calpain catalytic domain-containing protein</fullName>
    </recommendedName>
</protein>
<comment type="caution">
    <text evidence="6">Lacks conserved residue(s) required for the propagation of feature annotation.</text>
</comment>
<dbReference type="InterPro" id="IPR022684">
    <property type="entry name" value="Calpain_cysteine_protease"/>
</dbReference>
<dbReference type="EMBL" id="JBICBT010001046">
    <property type="protein sequence ID" value="KAL3086276.1"/>
    <property type="molecule type" value="Genomic_DNA"/>
</dbReference>
<evidence type="ECO:0000256" key="6">
    <source>
        <dbReference type="PROSITE-ProRule" id="PRU00239"/>
    </source>
</evidence>
<reference evidence="8 9" key="1">
    <citation type="submission" date="2024-10" db="EMBL/GenBank/DDBJ databases">
        <authorList>
            <person name="Kim D."/>
        </authorList>
    </citation>
    <scope>NUCLEOTIDE SEQUENCE [LARGE SCALE GENOMIC DNA]</scope>
    <source>
        <strain evidence="8">BH-2024</strain>
    </source>
</reference>
<dbReference type="SUPFAM" id="SSF54001">
    <property type="entry name" value="Cysteine proteinases"/>
    <property type="match status" value="1"/>
</dbReference>
<evidence type="ECO:0000313" key="9">
    <source>
        <dbReference type="Proteomes" id="UP001620626"/>
    </source>
</evidence>
<dbReference type="InterPro" id="IPR000169">
    <property type="entry name" value="Pept_cys_AS"/>
</dbReference>
<gene>
    <name evidence="8" type="ORF">niasHT_040068</name>
</gene>
<dbReference type="AlphaFoldDB" id="A0ABD2J5X4"/>
<comment type="caution">
    <text evidence="8">The sequence shown here is derived from an EMBL/GenBank/DDBJ whole genome shotgun (WGS) entry which is preliminary data.</text>
</comment>
<evidence type="ECO:0000256" key="5">
    <source>
        <dbReference type="PIRSR" id="PIRSR622684-1"/>
    </source>
</evidence>
<keyword evidence="2" id="KW-0645">Protease</keyword>
<feature type="active site" evidence="5">
    <location>
        <position position="107"/>
    </location>
</feature>
<dbReference type="PROSITE" id="PS00139">
    <property type="entry name" value="THIOL_PROTEASE_CYS"/>
    <property type="match status" value="1"/>
</dbReference>
<dbReference type="InterPro" id="IPR001300">
    <property type="entry name" value="Peptidase_C2_calpain_cat"/>
</dbReference>
<proteinExistence type="inferred from homology"/>
<dbReference type="PANTHER" id="PTHR10183:SF433">
    <property type="entry name" value="CALPAIN-A-RELATED"/>
    <property type="match status" value="1"/>
</dbReference>
<dbReference type="Pfam" id="PF00648">
    <property type="entry name" value="Peptidase_C2"/>
    <property type="match status" value="1"/>
</dbReference>